<dbReference type="InterPro" id="IPR003598">
    <property type="entry name" value="Ig_sub2"/>
</dbReference>
<feature type="domain" description="Ig-like" evidence="8">
    <location>
        <begin position="418"/>
        <end position="485"/>
    </location>
</feature>
<feature type="disulfide bond" evidence="6">
    <location>
        <begin position="49"/>
        <end position="96"/>
    </location>
</feature>
<protein>
    <submittedName>
        <fullName evidence="10">Alpha-1B-glycoprotein isoform X1</fullName>
    </submittedName>
</protein>
<gene>
    <name evidence="10" type="primary">A1bg</name>
</gene>
<evidence type="ECO:0000256" key="3">
    <source>
        <dbReference type="ARBA" id="ARBA00023157"/>
    </source>
</evidence>
<dbReference type="RefSeq" id="XP_004866610.1">
    <property type="nucleotide sequence ID" value="XM_004866553.3"/>
</dbReference>
<keyword evidence="1 7" id="KW-0732">Signal</keyword>
<keyword evidence="2" id="KW-0677">Repeat</keyword>
<dbReference type="PANTHER" id="PTHR11738">
    <property type="entry name" value="MHC CLASS I NK CELL RECEPTOR"/>
    <property type="match status" value="1"/>
</dbReference>
<evidence type="ECO:0000313" key="10">
    <source>
        <dbReference type="RefSeq" id="XP_004866610.1"/>
    </source>
</evidence>
<dbReference type="CTD" id="1"/>
<keyword evidence="4" id="KW-0325">Glycoprotein</keyword>
<dbReference type="InterPro" id="IPR007110">
    <property type="entry name" value="Ig-like_dom"/>
</dbReference>
<keyword evidence="5" id="KW-0393">Immunoglobulin domain</keyword>
<evidence type="ECO:0000256" key="5">
    <source>
        <dbReference type="ARBA" id="ARBA00023319"/>
    </source>
</evidence>
<dbReference type="GO" id="GO:0005886">
    <property type="term" value="C:plasma membrane"/>
    <property type="evidence" value="ECO:0007669"/>
    <property type="project" value="TreeGrafter"/>
</dbReference>
<organism evidence="9 10">
    <name type="scientific">Heterocephalus glaber</name>
    <name type="common">Naked mole rat</name>
    <dbReference type="NCBI Taxonomy" id="10181"/>
    <lineage>
        <taxon>Eukaryota</taxon>
        <taxon>Metazoa</taxon>
        <taxon>Chordata</taxon>
        <taxon>Craniata</taxon>
        <taxon>Vertebrata</taxon>
        <taxon>Euteleostomi</taxon>
        <taxon>Mammalia</taxon>
        <taxon>Eutheria</taxon>
        <taxon>Euarchontoglires</taxon>
        <taxon>Glires</taxon>
        <taxon>Rodentia</taxon>
        <taxon>Hystricomorpha</taxon>
        <taxon>Bathyergidae</taxon>
        <taxon>Heterocephalus</taxon>
    </lineage>
</organism>
<dbReference type="GeneID" id="101702400"/>
<keyword evidence="3 6" id="KW-1015">Disulfide bond</keyword>
<accession>A0AAX6Q7A5</accession>
<dbReference type="Proteomes" id="UP000694906">
    <property type="component" value="Unplaced"/>
</dbReference>
<dbReference type="InterPro" id="IPR050412">
    <property type="entry name" value="Ig-like_Receptors_ImmuneReg"/>
</dbReference>
<dbReference type="PANTHER" id="PTHR11738:SF186">
    <property type="entry name" value="OSTEOCLAST-ASSOCIATED IMMUNOGLOBULIN-LIKE RECEPTOR"/>
    <property type="match status" value="1"/>
</dbReference>
<dbReference type="Gene3D" id="2.60.40.10">
    <property type="entry name" value="Immunoglobulins"/>
    <property type="match status" value="5"/>
</dbReference>
<dbReference type="GO" id="GO:0002764">
    <property type="term" value="P:immune response-regulating signaling pathway"/>
    <property type="evidence" value="ECO:0007669"/>
    <property type="project" value="TreeGrafter"/>
</dbReference>
<reference evidence="10" key="1">
    <citation type="submission" date="2025-08" db="UniProtKB">
        <authorList>
            <consortium name="RefSeq"/>
        </authorList>
    </citation>
    <scope>IDENTIFICATION</scope>
</reference>
<dbReference type="PIRSF" id="PIRSF001979">
    <property type="entry name" value="Alpha_1B_glycoprot_prd"/>
    <property type="match status" value="1"/>
</dbReference>
<dbReference type="InterPro" id="IPR003599">
    <property type="entry name" value="Ig_sub"/>
</dbReference>
<dbReference type="PROSITE" id="PS50835">
    <property type="entry name" value="IG_LIKE"/>
    <property type="match status" value="1"/>
</dbReference>
<keyword evidence="9" id="KW-1185">Reference proteome</keyword>
<dbReference type="AlphaFoldDB" id="A0AAX6Q7A5"/>
<evidence type="ECO:0000256" key="6">
    <source>
        <dbReference type="PIRSR" id="PIRSR001979-1"/>
    </source>
</evidence>
<proteinExistence type="predicted"/>
<dbReference type="SUPFAM" id="SSF48726">
    <property type="entry name" value="Immunoglobulin"/>
    <property type="match status" value="5"/>
</dbReference>
<feature type="disulfide bond" evidence="6">
    <location>
        <begin position="142"/>
        <end position="185"/>
    </location>
</feature>
<dbReference type="InterPro" id="IPR013783">
    <property type="entry name" value="Ig-like_fold"/>
</dbReference>
<dbReference type="InterPro" id="IPR036179">
    <property type="entry name" value="Ig-like_dom_sf"/>
</dbReference>
<dbReference type="KEGG" id="hgl:101702400"/>
<dbReference type="SMART" id="SM00408">
    <property type="entry name" value="IGc2"/>
    <property type="match status" value="3"/>
</dbReference>
<name>A0AAX6Q7A5_HETGA</name>
<dbReference type="SMART" id="SM00409">
    <property type="entry name" value="IG"/>
    <property type="match status" value="4"/>
</dbReference>
<evidence type="ECO:0000256" key="7">
    <source>
        <dbReference type="SAM" id="SignalP"/>
    </source>
</evidence>
<feature type="signal peptide" evidence="7">
    <location>
        <begin position="1"/>
        <end position="21"/>
    </location>
</feature>
<feature type="chain" id="PRO_5043500770" evidence="7">
    <location>
        <begin position="22"/>
        <end position="509"/>
    </location>
</feature>
<evidence type="ECO:0000313" key="9">
    <source>
        <dbReference type="Proteomes" id="UP000694906"/>
    </source>
</evidence>
<sequence length="509" mass="54310">MAAPVGFLLLWGLTLGPASEAATMVETWPSLWAESALPLKPWAQLQLTCRARLATLEFQLLKDGVALEHVRLDFPAIAHQFVLGEVTRDNRGLYHCRAGLGSGWTQLSGLVEVTGTEPLPPPRLSAEPVSWITPGLNSTLRCRAAWHSATFLLRREGDQASPVVAEGGEDGEATFPVHRAGNYSCSYQTHAAGSLSVPSDTVTIEELAVPPPPALEFRGEDARVLRPGERASLQCVAPVSSADFELRRRGEALRVPMSSTSPDRVFLGLNWAEADGGPYTCRYRPLRAEVAWSADSAPVQLVRSDGSLPAPDLSADPAGPRPVPGSLLRLRCRTPRLGLLVALEREDARGRRLLALLRPAHAEAEFELRDVSVADSANYSCIYVDPELPFVGSAPSARLQLRVDGDPVPPCPGPPPAPRLRVLGPPVTPGRDAVLRCEGSVPGVVFELLRAGEEEAVVSASSASAAADLVLTAAGSGHAGNYSCRYRAWGPVAFESPWSDPVELQVAGS</sequence>
<evidence type="ECO:0000259" key="8">
    <source>
        <dbReference type="PROSITE" id="PS50835"/>
    </source>
</evidence>
<evidence type="ECO:0000256" key="1">
    <source>
        <dbReference type="ARBA" id="ARBA00022729"/>
    </source>
</evidence>
<evidence type="ECO:0000256" key="2">
    <source>
        <dbReference type="ARBA" id="ARBA00022737"/>
    </source>
</evidence>
<dbReference type="InterPro" id="IPR016332">
    <property type="entry name" value="A1B_glyco/leuk_Ig-like_rcpt"/>
</dbReference>
<dbReference type="FunFam" id="2.60.40.10:FF:000033">
    <property type="entry name" value="Killer cell immunoglobulin-like receptor"/>
    <property type="match status" value="2"/>
</dbReference>
<evidence type="ECO:0000256" key="4">
    <source>
        <dbReference type="ARBA" id="ARBA00023180"/>
    </source>
</evidence>